<dbReference type="AlphaFoldDB" id="A0A450UER8"/>
<organism evidence="1">
    <name type="scientific">Candidatus Kentrum sp. LFY</name>
    <dbReference type="NCBI Taxonomy" id="2126342"/>
    <lineage>
        <taxon>Bacteria</taxon>
        <taxon>Pseudomonadati</taxon>
        <taxon>Pseudomonadota</taxon>
        <taxon>Gammaproteobacteria</taxon>
        <taxon>Candidatus Kentrum</taxon>
    </lineage>
</organism>
<sequence length="129" mass="14243">MGLPNSLLQNLEGAENCNTAHCRKLSSFVSQASSGFDATSYLVPKVSLDINGDAIKISKKDFEEQVEFTNDPAWSSLKRVSYFSGKWVAKYGKSRLKLKIGGKTYGDNEVEIVILKVADAYFIQAIKIT</sequence>
<protein>
    <submittedName>
        <fullName evidence="1">Uncharacterized protein</fullName>
    </submittedName>
</protein>
<gene>
    <name evidence="1" type="ORF">BECKLFY1418B_GA0070995_102328</name>
</gene>
<reference evidence="1" key="1">
    <citation type="submission" date="2019-02" db="EMBL/GenBank/DDBJ databases">
        <authorList>
            <person name="Gruber-Vodicka R. H."/>
            <person name="Seah K. B. B."/>
        </authorList>
    </citation>
    <scope>NUCLEOTIDE SEQUENCE</scope>
    <source>
        <strain evidence="1">BECK_M7</strain>
    </source>
</reference>
<accession>A0A450UER8</accession>
<dbReference type="EMBL" id="CAADFF010000023">
    <property type="protein sequence ID" value="VFJ91056.1"/>
    <property type="molecule type" value="Genomic_DNA"/>
</dbReference>
<evidence type="ECO:0000313" key="1">
    <source>
        <dbReference type="EMBL" id="VFJ91056.1"/>
    </source>
</evidence>
<name>A0A450UER8_9GAMM</name>
<proteinExistence type="predicted"/>